<sequence length="152" mass="16994">MDATEYVLSREPFIVRRTVRWGDCDPAGVVYTGRFPEYLLGAIGFFKNHMAGGSMHDLSQKFDVDMPCKGMSFDFIGSLWPGDVIDIQCVVGDVRTRSFDIECSAAKPDGTPVFKARFSPICIERTVRKGKPIPPELREILVQFQTSPVENA</sequence>
<evidence type="ECO:0000313" key="1">
    <source>
        <dbReference type="EMBL" id="RJF96296.1"/>
    </source>
</evidence>
<evidence type="ECO:0000313" key="2">
    <source>
        <dbReference type="Proteomes" id="UP000265955"/>
    </source>
</evidence>
<organism evidence="1 2">
    <name type="scientific">Noviherbaspirillum saxi</name>
    <dbReference type="NCBI Taxonomy" id="2320863"/>
    <lineage>
        <taxon>Bacteria</taxon>
        <taxon>Pseudomonadati</taxon>
        <taxon>Pseudomonadota</taxon>
        <taxon>Betaproteobacteria</taxon>
        <taxon>Burkholderiales</taxon>
        <taxon>Oxalobacteraceae</taxon>
        <taxon>Noviherbaspirillum</taxon>
    </lineage>
</organism>
<dbReference type="SUPFAM" id="SSF54637">
    <property type="entry name" value="Thioesterase/thiol ester dehydrase-isomerase"/>
    <property type="match status" value="1"/>
</dbReference>
<comment type="caution">
    <text evidence="1">The sequence shown here is derived from an EMBL/GenBank/DDBJ whole genome shotgun (WGS) entry which is preliminary data.</text>
</comment>
<dbReference type="Proteomes" id="UP000265955">
    <property type="component" value="Unassembled WGS sequence"/>
</dbReference>
<dbReference type="EMBL" id="QYUO01000002">
    <property type="protein sequence ID" value="RJF96296.1"/>
    <property type="molecule type" value="Genomic_DNA"/>
</dbReference>
<dbReference type="Gene3D" id="3.10.129.10">
    <property type="entry name" value="Hotdog Thioesterase"/>
    <property type="match status" value="1"/>
</dbReference>
<keyword evidence="2" id="KW-1185">Reference proteome</keyword>
<dbReference type="OrthoDB" id="21822at2"/>
<dbReference type="CDD" id="cd00586">
    <property type="entry name" value="4HBT"/>
    <property type="match status" value="1"/>
</dbReference>
<protein>
    <submittedName>
        <fullName evidence="1">Acyl-CoA thioesterase</fullName>
    </submittedName>
</protein>
<name>A0A3A3G4E5_9BURK</name>
<dbReference type="InterPro" id="IPR029069">
    <property type="entry name" value="HotDog_dom_sf"/>
</dbReference>
<gene>
    <name evidence="1" type="ORF">D3871_18955</name>
</gene>
<dbReference type="AlphaFoldDB" id="A0A3A3G4E5"/>
<proteinExistence type="predicted"/>
<reference evidence="2" key="1">
    <citation type="submission" date="2018-09" db="EMBL/GenBank/DDBJ databases">
        <authorList>
            <person name="Zhu H."/>
        </authorList>
    </citation>
    <scope>NUCLEOTIDE SEQUENCE [LARGE SCALE GENOMIC DNA]</scope>
    <source>
        <strain evidence="2">K1R23-30</strain>
    </source>
</reference>
<dbReference type="Pfam" id="PF13279">
    <property type="entry name" value="4HBT_2"/>
    <property type="match status" value="1"/>
</dbReference>
<accession>A0A3A3G4E5</accession>